<organism evidence="1 2">
    <name type="scientific">Actinocrispum wychmicini</name>
    <dbReference type="NCBI Taxonomy" id="1213861"/>
    <lineage>
        <taxon>Bacteria</taxon>
        <taxon>Bacillati</taxon>
        <taxon>Actinomycetota</taxon>
        <taxon>Actinomycetes</taxon>
        <taxon>Pseudonocardiales</taxon>
        <taxon>Pseudonocardiaceae</taxon>
        <taxon>Actinocrispum</taxon>
    </lineage>
</organism>
<proteinExistence type="predicted"/>
<protein>
    <recommendedName>
        <fullName evidence="3">Tetratricopeptide repeat protein</fullName>
    </recommendedName>
</protein>
<sequence>MAGRALSSMSTLVLRELTAGPRAVLGWTSLHRVEGLVGGDTEVARVVVAELEAAGHVTRQPGGGERLYVHVPPVEPNPDRFKTLVESLMREAVEVDHRVHADIDLATDEVGLVAFGRAMPARRQDAEEWVGGQGLRALTMLTVAWERGWYDLVWPFSAALGGLFRVADHHDHAREAVRMGIDAVYRLHRTHLSSLRMLEARLLSDRDQHEDAERAATAALLCALQAADSDTVMTAYGARGQVREHAGRLADAANDFDRALTTARSHNAAQRPPSEAVLAARFDAVLTRLERAATLLGAQADPVDHARLVDALTEALGYAQQADPTRTRLARAVGALQEMIPQREAADLVLLVGKHAEQTGRIAEAREYYRRAMARYDAADLPQQAEEVRTLLTSLTRPEDPPGRAE</sequence>
<reference evidence="1 2" key="1">
    <citation type="submission" date="2019-03" db="EMBL/GenBank/DDBJ databases">
        <title>Genomic Encyclopedia of Type Strains, Phase IV (KMG-IV): sequencing the most valuable type-strain genomes for metagenomic binning, comparative biology and taxonomic classification.</title>
        <authorList>
            <person name="Goeker M."/>
        </authorList>
    </citation>
    <scope>NUCLEOTIDE SEQUENCE [LARGE SCALE GENOMIC DNA]</scope>
    <source>
        <strain evidence="1 2">DSM 45934</strain>
    </source>
</reference>
<keyword evidence="2" id="KW-1185">Reference proteome</keyword>
<name>A0A4R2IG89_9PSEU</name>
<dbReference type="AlphaFoldDB" id="A0A4R2IG89"/>
<dbReference type="Gene3D" id="1.25.40.10">
    <property type="entry name" value="Tetratricopeptide repeat domain"/>
    <property type="match status" value="1"/>
</dbReference>
<accession>A0A4R2IG89</accession>
<dbReference type="Proteomes" id="UP000295680">
    <property type="component" value="Unassembled WGS sequence"/>
</dbReference>
<evidence type="ECO:0000313" key="2">
    <source>
        <dbReference type="Proteomes" id="UP000295680"/>
    </source>
</evidence>
<comment type="caution">
    <text evidence="1">The sequence shown here is derived from an EMBL/GenBank/DDBJ whole genome shotgun (WGS) entry which is preliminary data.</text>
</comment>
<evidence type="ECO:0000313" key="1">
    <source>
        <dbReference type="EMBL" id="TCO43744.1"/>
    </source>
</evidence>
<dbReference type="SUPFAM" id="SSF48452">
    <property type="entry name" value="TPR-like"/>
    <property type="match status" value="1"/>
</dbReference>
<dbReference type="RefSeq" id="WP_132126517.1">
    <property type="nucleotide sequence ID" value="NZ_SLWS01000028.1"/>
</dbReference>
<dbReference type="InterPro" id="IPR011990">
    <property type="entry name" value="TPR-like_helical_dom_sf"/>
</dbReference>
<gene>
    <name evidence="1" type="ORF">EV192_1287</name>
</gene>
<dbReference type="EMBL" id="SLWS01000028">
    <property type="protein sequence ID" value="TCO43744.1"/>
    <property type="molecule type" value="Genomic_DNA"/>
</dbReference>
<evidence type="ECO:0008006" key="3">
    <source>
        <dbReference type="Google" id="ProtNLM"/>
    </source>
</evidence>